<dbReference type="Pfam" id="PF09861">
    <property type="entry name" value="Lar_N"/>
    <property type="match status" value="1"/>
</dbReference>
<comment type="caution">
    <text evidence="3">The sequence shown here is derived from an EMBL/GenBank/DDBJ whole genome shotgun (WGS) entry which is preliminary data.</text>
</comment>
<dbReference type="PANTHER" id="PTHR33171:SF17">
    <property type="entry name" value="LARA-LIKE N-TERMINAL DOMAIN-CONTAINING PROTEIN"/>
    <property type="match status" value="1"/>
</dbReference>
<dbReference type="EMBL" id="DTMQ01000048">
    <property type="protein sequence ID" value="HGE99963.1"/>
    <property type="molecule type" value="Genomic_DNA"/>
</dbReference>
<dbReference type="NCBIfam" id="NF033504">
    <property type="entry name" value="Ni_dep_LarA"/>
    <property type="match status" value="1"/>
</dbReference>
<evidence type="ECO:0000313" key="3">
    <source>
        <dbReference type="EMBL" id="HGE99963.1"/>
    </source>
</evidence>
<dbReference type="InterPro" id="IPR043166">
    <property type="entry name" value="LarA-like_C"/>
</dbReference>
<dbReference type="GO" id="GO:0050043">
    <property type="term" value="F:lactate racemase activity"/>
    <property type="evidence" value="ECO:0007669"/>
    <property type="project" value="InterPro"/>
</dbReference>
<dbReference type="InterPro" id="IPR048068">
    <property type="entry name" value="LarA-like"/>
</dbReference>
<dbReference type="InterPro" id="IPR018657">
    <property type="entry name" value="LarA-like_N"/>
</dbReference>
<reference evidence="3" key="1">
    <citation type="journal article" date="2020" name="mSystems">
        <title>Genome- and Community-Level Interaction Insights into Carbon Utilization and Element Cycling Functions of Hydrothermarchaeota in Hydrothermal Sediment.</title>
        <authorList>
            <person name="Zhou Z."/>
            <person name="Liu Y."/>
            <person name="Xu W."/>
            <person name="Pan J."/>
            <person name="Luo Z.H."/>
            <person name="Li M."/>
        </authorList>
    </citation>
    <scope>NUCLEOTIDE SEQUENCE [LARGE SCALE GENOMIC DNA]</scope>
    <source>
        <strain evidence="3">SpSt-906</strain>
    </source>
</reference>
<feature type="domain" description="LarA-like N-terminal" evidence="1">
    <location>
        <begin position="7"/>
        <end position="197"/>
    </location>
</feature>
<dbReference type="AlphaFoldDB" id="A0A7C3UQF7"/>
<evidence type="ECO:0000259" key="2">
    <source>
        <dbReference type="Pfam" id="PF21113"/>
    </source>
</evidence>
<dbReference type="Pfam" id="PF21113">
    <property type="entry name" value="LarA_C"/>
    <property type="match status" value="1"/>
</dbReference>
<organism evidence="3">
    <name type="scientific">candidate division WOR-3 bacterium</name>
    <dbReference type="NCBI Taxonomy" id="2052148"/>
    <lineage>
        <taxon>Bacteria</taxon>
        <taxon>Bacteria division WOR-3</taxon>
    </lineage>
</organism>
<sequence length="412" mass="46746">MELAIKYGEQTERIKLSDKILLKTLSGNSHLIYEDLTPAINDLRGAVKDFLSDTQSCLIITNDYTRPTPTETVLSFLEPEIRKKDLFFLVALGSHRFPNEDEFIKIFGRFYPEWKERIICHNAKDNQTLKFIGKTSFGTPVYFNEALLRFKKIIVINSIEPHYFAGFTGGRKTFLPGIAGYQTITFNHKLSLSPKAKTLNLTDNPVSIDMEEVAEMVPRPVFSIQLVIDQKKELRHLTFGELKRSFYSGVEKAKEIFCLPIEKPFDCVLAVVREPYDCDLYQSQKALENAKLGAREGGIIILVSPCRKGVGDDEFIRVMKKGKTPAEVISEIEKNFVLGAHKSAKLAELVKNFEVLTVVPIEEEIINSLFMKRMATVQEAIDYCERKLGKTFSLLYLPDASLVTPLITNARC</sequence>
<dbReference type="Gene3D" id="3.40.50.11440">
    <property type="match status" value="1"/>
</dbReference>
<dbReference type="InterPro" id="IPR048520">
    <property type="entry name" value="LarA_C"/>
</dbReference>
<evidence type="ECO:0000259" key="1">
    <source>
        <dbReference type="Pfam" id="PF09861"/>
    </source>
</evidence>
<feature type="domain" description="Lactate racemase C-terminal" evidence="2">
    <location>
        <begin position="275"/>
        <end position="400"/>
    </location>
</feature>
<name>A0A7C3UQF7_UNCW3</name>
<dbReference type="Gene3D" id="3.90.226.30">
    <property type="match status" value="1"/>
</dbReference>
<protein>
    <submittedName>
        <fullName evidence="3">Nickel-dependent lactate racemase</fullName>
    </submittedName>
</protein>
<dbReference type="InterPro" id="IPR047926">
    <property type="entry name" value="Ni_dep_LarA"/>
</dbReference>
<proteinExistence type="predicted"/>
<dbReference type="PANTHER" id="PTHR33171">
    <property type="entry name" value="LAR_N DOMAIN-CONTAINING PROTEIN"/>
    <property type="match status" value="1"/>
</dbReference>
<gene>
    <name evidence="3" type="primary">larA</name>
    <name evidence="3" type="ORF">ENX07_07860</name>
</gene>
<accession>A0A7C3UQF7</accession>